<evidence type="ECO:0000259" key="12">
    <source>
        <dbReference type="Pfam" id="PF00082"/>
    </source>
</evidence>
<evidence type="ECO:0000313" key="13">
    <source>
        <dbReference type="EMBL" id="AKG05696.2"/>
    </source>
</evidence>
<dbReference type="PRINTS" id="PR00723">
    <property type="entry name" value="SUBTILISIN"/>
</dbReference>
<reference evidence="14 15" key="1">
    <citation type="journal article" date="2012" name="J. Bacteriol.">
        <title>Draft Genome Sequence of Salimicrobium sp. Strain MJ3, Isolated from Myulchi-Jeot, Korean Fermented Seafood.</title>
        <authorList>
            <person name="Lee S.H."/>
            <person name="Jung J.Y."/>
            <person name="Jeon C.O."/>
        </authorList>
    </citation>
    <scope>NUCLEOTIDE SEQUENCE [LARGE SCALE GENOMIC DNA]</scope>
    <source>
        <strain evidence="14 15">MJ3</strain>
    </source>
</reference>
<accession>K2GLI2</accession>
<dbReference type="Pfam" id="PF00082">
    <property type="entry name" value="Peptidase_S8"/>
    <property type="match status" value="1"/>
</dbReference>
<evidence type="ECO:0000256" key="5">
    <source>
        <dbReference type="ARBA" id="ARBA00022670"/>
    </source>
</evidence>
<evidence type="ECO:0000313" key="16">
    <source>
        <dbReference type="Proteomes" id="UP000092654"/>
    </source>
</evidence>
<comment type="subcellular location">
    <subcellularLocation>
        <location evidence="2">Secreted</location>
    </subcellularLocation>
</comment>
<dbReference type="PROSITE" id="PS00136">
    <property type="entry name" value="SUBTILASE_ASP"/>
    <property type="match status" value="1"/>
</dbReference>
<evidence type="ECO:0000313" key="14">
    <source>
        <dbReference type="EMBL" id="EKE31229.1"/>
    </source>
</evidence>
<dbReference type="GO" id="GO:0006508">
    <property type="term" value="P:proteolysis"/>
    <property type="evidence" value="ECO:0007669"/>
    <property type="project" value="UniProtKB-KW"/>
</dbReference>
<dbReference type="eggNOG" id="COG1404">
    <property type="taxonomic scope" value="Bacteria"/>
</dbReference>
<evidence type="ECO:0000256" key="6">
    <source>
        <dbReference type="ARBA" id="ARBA00022723"/>
    </source>
</evidence>
<protein>
    <submittedName>
        <fullName evidence="14">Intracellular serine protease</fullName>
    </submittedName>
</protein>
<feature type="active site" description="Charge relay system" evidence="10">
    <location>
        <position position="39"/>
    </location>
</feature>
<dbReference type="InterPro" id="IPR023827">
    <property type="entry name" value="Peptidase_S8_Asp-AS"/>
</dbReference>
<dbReference type="PROSITE" id="PS51892">
    <property type="entry name" value="SUBTILASE"/>
    <property type="match status" value="1"/>
</dbReference>
<keyword evidence="6" id="KW-0479">Metal-binding</keyword>
<dbReference type="AlphaFoldDB" id="K2GLI2"/>
<dbReference type="KEGG" id="sje:AAV35_004415"/>
<evidence type="ECO:0000256" key="8">
    <source>
        <dbReference type="ARBA" id="ARBA00022825"/>
    </source>
</evidence>
<evidence type="ECO:0000256" key="9">
    <source>
        <dbReference type="ARBA" id="ARBA00022837"/>
    </source>
</evidence>
<dbReference type="Proteomes" id="UP000011746">
    <property type="component" value="Unassembled WGS sequence"/>
</dbReference>
<dbReference type="PANTHER" id="PTHR43806">
    <property type="entry name" value="PEPTIDASE S8"/>
    <property type="match status" value="1"/>
</dbReference>
<dbReference type="STRING" id="1230341.AAV35_004415"/>
<keyword evidence="9" id="KW-0106">Calcium</keyword>
<dbReference type="InterPro" id="IPR034202">
    <property type="entry name" value="Subtilisin_Carlsberg-like"/>
</dbReference>
<keyword evidence="8 10" id="KW-0720">Serine protease</keyword>
<dbReference type="GO" id="GO:0005576">
    <property type="term" value="C:extracellular region"/>
    <property type="evidence" value="ECO:0007669"/>
    <property type="project" value="UniProtKB-SubCell"/>
</dbReference>
<dbReference type="Proteomes" id="UP000092654">
    <property type="component" value="Chromosome"/>
</dbReference>
<keyword evidence="5 10" id="KW-0645">Protease</keyword>
<dbReference type="InterPro" id="IPR015500">
    <property type="entry name" value="Peptidase_S8_subtilisin-rel"/>
</dbReference>
<feature type="active site" description="Charge relay system" evidence="10">
    <location>
        <position position="74"/>
    </location>
</feature>
<dbReference type="PROSITE" id="PS00137">
    <property type="entry name" value="SUBTILASE_HIS"/>
    <property type="match status" value="1"/>
</dbReference>
<comment type="cofactor">
    <cofactor evidence="1">
        <name>Ca(2+)</name>
        <dbReference type="ChEBI" id="CHEBI:29108"/>
    </cofactor>
</comment>
<evidence type="ECO:0000256" key="11">
    <source>
        <dbReference type="RuleBase" id="RU003355"/>
    </source>
</evidence>
<dbReference type="PANTHER" id="PTHR43806:SF11">
    <property type="entry name" value="CEREVISIN-RELATED"/>
    <property type="match status" value="1"/>
</dbReference>
<dbReference type="SUPFAM" id="SSF52743">
    <property type="entry name" value="Subtilisin-like"/>
    <property type="match status" value="1"/>
</dbReference>
<gene>
    <name evidence="13" type="ORF">AAV35_004415</name>
    <name evidence="14" type="ORF">MJ3_09673</name>
</gene>
<reference evidence="16" key="2">
    <citation type="submission" date="2015-06" db="EMBL/GenBank/DDBJ databases">
        <title>Salimicrobium jeotgali MJ3, isolated from Myulchi jeot, a traditional Korean fermented seafood.</title>
        <authorList>
            <person name="Kim K.H."/>
            <person name="Jeon C.O."/>
            <person name="Jin H.M."/>
        </authorList>
    </citation>
    <scope>NUCLEOTIDE SEQUENCE [LARGE SCALE GENOMIC DNA]</scope>
    <source>
        <strain evidence="16">MJ3</strain>
    </source>
</reference>
<keyword evidence="15" id="KW-1185">Reference proteome</keyword>
<organism evidence="14 15">
    <name type="scientific">Salimicrobium jeotgali</name>
    <dbReference type="NCBI Taxonomy" id="1230341"/>
    <lineage>
        <taxon>Bacteria</taxon>
        <taxon>Bacillati</taxon>
        <taxon>Bacillota</taxon>
        <taxon>Bacilli</taxon>
        <taxon>Bacillales</taxon>
        <taxon>Bacillaceae</taxon>
        <taxon>Salimicrobium</taxon>
    </lineage>
</organism>
<evidence type="ECO:0000256" key="2">
    <source>
        <dbReference type="ARBA" id="ARBA00004613"/>
    </source>
</evidence>
<keyword evidence="4" id="KW-0964">Secreted</keyword>
<dbReference type="EMBL" id="AMPQ01000013">
    <property type="protein sequence ID" value="EKE31229.1"/>
    <property type="molecule type" value="Genomic_DNA"/>
</dbReference>
<dbReference type="PROSITE" id="PS00138">
    <property type="entry name" value="SUBTILASE_SER"/>
    <property type="match status" value="1"/>
</dbReference>
<evidence type="ECO:0000256" key="4">
    <source>
        <dbReference type="ARBA" id="ARBA00022525"/>
    </source>
</evidence>
<feature type="active site" description="Charge relay system" evidence="10">
    <location>
        <position position="237"/>
    </location>
</feature>
<dbReference type="GO" id="GO:0046872">
    <property type="term" value="F:metal ion binding"/>
    <property type="evidence" value="ECO:0007669"/>
    <property type="project" value="UniProtKB-KW"/>
</dbReference>
<sequence length="285" mass="30843">MAEQSMNKESIPWGVEAIGAPNLWTQTGYGKGRVVAVIDSGCDVHHSALSSSIIASYNFTDFGDKHDVSDNVSHGTHVAGIIGARNFQNGLVGVAPYVKILVLKVFNSLKVESFRPVIDAINFASQWVGENGETVDIINLSLASKSENSELEKALKEAKEKNIFIVGASGNFNNAELGDLKLFPSYFPEVIQVGAVDRDKKIAPFSTKNNKAELLAPGVDILSTIPGNNEIALSGTSMAAPHITGLLALLLNIYSDKSIDRFIKSRLINEKSLFAHYENLIKIKD</sequence>
<dbReference type="EMBL" id="CP011361">
    <property type="protein sequence ID" value="AKG05696.2"/>
    <property type="molecule type" value="Genomic_DNA"/>
</dbReference>
<reference evidence="13" key="3">
    <citation type="submission" date="2016-11" db="EMBL/GenBank/DDBJ databases">
        <title>Salimicrobium jeotgali MJ3, isolated from Myulchi jeot, a traditional Korean fermented seafood.</title>
        <authorList>
            <person name="Kim K.H."/>
            <person name="Jeon C.O."/>
            <person name="Jin H.M."/>
        </authorList>
    </citation>
    <scope>NUCLEOTIDE SEQUENCE</scope>
    <source>
        <strain evidence="13">MJ3</strain>
    </source>
</reference>
<dbReference type="Gene3D" id="3.40.50.200">
    <property type="entry name" value="Peptidase S8/S53 domain"/>
    <property type="match status" value="1"/>
</dbReference>
<dbReference type="RefSeq" id="WP_008590910.1">
    <property type="nucleotide sequence ID" value="NZ_AMPQ01000013.1"/>
</dbReference>
<dbReference type="InterPro" id="IPR022398">
    <property type="entry name" value="Peptidase_S8_His-AS"/>
</dbReference>
<name>K2GLI2_9BACI</name>
<dbReference type="InterPro" id="IPR036852">
    <property type="entry name" value="Peptidase_S8/S53_dom_sf"/>
</dbReference>
<keyword evidence="7 10" id="KW-0378">Hydrolase</keyword>
<evidence type="ECO:0000256" key="10">
    <source>
        <dbReference type="PROSITE-ProRule" id="PRU01240"/>
    </source>
</evidence>
<dbReference type="InterPro" id="IPR000209">
    <property type="entry name" value="Peptidase_S8/S53_dom"/>
</dbReference>
<evidence type="ECO:0000256" key="7">
    <source>
        <dbReference type="ARBA" id="ARBA00022801"/>
    </source>
</evidence>
<evidence type="ECO:0000256" key="1">
    <source>
        <dbReference type="ARBA" id="ARBA00001913"/>
    </source>
</evidence>
<evidence type="ECO:0000256" key="3">
    <source>
        <dbReference type="ARBA" id="ARBA00011073"/>
    </source>
</evidence>
<comment type="similarity">
    <text evidence="3 10 11">Belongs to the peptidase S8 family.</text>
</comment>
<dbReference type="InterPro" id="IPR023828">
    <property type="entry name" value="Peptidase_S8_Ser-AS"/>
</dbReference>
<dbReference type="CDD" id="cd07477">
    <property type="entry name" value="Peptidases_S8_Subtilisin_subset"/>
    <property type="match status" value="1"/>
</dbReference>
<evidence type="ECO:0000313" key="15">
    <source>
        <dbReference type="Proteomes" id="UP000011746"/>
    </source>
</evidence>
<dbReference type="GO" id="GO:0004252">
    <property type="term" value="F:serine-type endopeptidase activity"/>
    <property type="evidence" value="ECO:0007669"/>
    <property type="project" value="UniProtKB-UniRule"/>
</dbReference>
<dbReference type="InterPro" id="IPR050131">
    <property type="entry name" value="Peptidase_S8_subtilisin-like"/>
</dbReference>
<feature type="domain" description="Peptidase S8/S53" evidence="12">
    <location>
        <begin position="30"/>
        <end position="268"/>
    </location>
</feature>
<proteinExistence type="inferred from homology"/>